<evidence type="ECO:0000313" key="3">
    <source>
        <dbReference type="Proteomes" id="UP001272987"/>
    </source>
</evidence>
<feature type="compositionally biased region" description="Low complexity" evidence="1">
    <location>
        <begin position="9"/>
        <end position="23"/>
    </location>
</feature>
<accession>A0ABU4MFW9</accession>
<feature type="compositionally biased region" description="Basic and acidic residues" evidence="1">
    <location>
        <begin position="41"/>
        <end position="50"/>
    </location>
</feature>
<protein>
    <submittedName>
        <fullName evidence="2">Uncharacterized protein</fullName>
    </submittedName>
</protein>
<dbReference type="RefSeq" id="WP_119612075.1">
    <property type="nucleotide sequence ID" value="NZ_CP122371.1"/>
</dbReference>
<gene>
    <name evidence="2" type="ORF">PV666_50760</name>
</gene>
<organism evidence="2 3">
    <name type="scientific">Streptomyces acidiscabies</name>
    <dbReference type="NCBI Taxonomy" id="42234"/>
    <lineage>
        <taxon>Bacteria</taxon>
        <taxon>Bacillati</taxon>
        <taxon>Actinomycetota</taxon>
        <taxon>Actinomycetes</taxon>
        <taxon>Kitasatosporales</taxon>
        <taxon>Streptomycetaceae</taxon>
        <taxon>Streptomyces</taxon>
    </lineage>
</organism>
<comment type="caution">
    <text evidence="2">The sequence shown here is derived from an EMBL/GenBank/DDBJ whole genome shotgun (WGS) entry which is preliminary data.</text>
</comment>
<evidence type="ECO:0000313" key="2">
    <source>
        <dbReference type="EMBL" id="MDX3026084.1"/>
    </source>
</evidence>
<name>A0ABU4MFW9_9ACTN</name>
<sequence length="71" mass="7547">MSTARRRLGTGPSTTRSTPTTDTAPRLLAAERVEPGALLGEVEHRDVVDRKGRRTLGPGNTSAPEEHAVGE</sequence>
<reference evidence="2 3" key="1">
    <citation type="journal article" date="2023" name="Microb. Genom.">
        <title>Mesoterricola silvestris gen. nov., sp. nov., Mesoterricola sediminis sp. nov., Geothrix oryzae sp. nov., Geothrix edaphica sp. nov., Geothrix rubra sp. nov., and Geothrix limicola sp. nov., six novel members of Acidobacteriota isolated from soils.</title>
        <authorList>
            <person name="Weisberg A.J."/>
            <person name="Pearce E."/>
            <person name="Kramer C.G."/>
            <person name="Chang J.H."/>
            <person name="Clarke C.R."/>
        </authorList>
    </citation>
    <scope>NUCLEOTIDE SEQUENCE [LARGE SCALE GENOMIC DNA]</scope>
    <source>
        <strain evidence="2 3">NB05-1H</strain>
    </source>
</reference>
<dbReference type="EMBL" id="JARAWP010000069">
    <property type="protein sequence ID" value="MDX3026084.1"/>
    <property type="molecule type" value="Genomic_DNA"/>
</dbReference>
<keyword evidence="3" id="KW-1185">Reference proteome</keyword>
<dbReference type="Proteomes" id="UP001272987">
    <property type="component" value="Unassembled WGS sequence"/>
</dbReference>
<evidence type="ECO:0000256" key="1">
    <source>
        <dbReference type="SAM" id="MobiDB-lite"/>
    </source>
</evidence>
<proteinExistence type="predicted"/>
<feature type="region of interest" description="Disordered" evidence="1">
    <location>
        <begin position="1"/>
        <end position="71"/>
    </location>
</feature>